<dbReference type="InterPro" id="IPR036390">
    <property type="entry name" value="WH_DNA-bd_sf"/>
</dbReference>
<evidence type="ECO:0000313" key="4">
    <source>
        <dbReference type="EMBL" id="WXB89544.1"/>
    </source>
</evidence>
<dbReference type="PANTHER" id="PTHR30363">
    <property type="entry name" value="HTH-TYPE TRANSCRIPTIONAL REGULATOR SRLR-RELATED"/>
    <property type="match status" value="1"/>
</dbReference>
<evidence type="ECO:0000313" key="5">
    <source>
        <dbReference type="Proteomes" id="UP001368328"/>
    </source>
</evidence>
<dbReference type="SMART" id="SM01134">
    <property type="entry name" value="DeoRC"/>
    <property type="match status" value="1"/>
</dbReference>
<dbReference type="InterPro" id="IPR037171">
    <property type="entry name" value="NagB/RpiA_transferase-like"/>
</dbReference>
<dbReference type="Pfam" id="PF00455">
    <property type="entry name" value="DeoRC"/>
    <property type="match status" value="1"/>
</dbReference>
<organism evidence="4 5">
    <name type="scientific">Metabacillus rhizosphaerae</name>
    <dbReference type="NCBI Taxonomy" id="3117747"/>
    <lineage>
        <taxon>Bacteria</taxon>
        <taxon>Bacillati</taxon>
        <taxon>Bacillota</taxon>
        <taxon>Bacilli</taxon>
        <taxon>Bacillales</taxon>
        <taxon>Bacillaceae</taxon>
        <taxon>Metabacillus</taxon>
    </lineage>
</organism>
<dbReference type="InterPro" id="IPR050313">
    <property type="entry name" value="Carb_Metab_HTH_regulators"/>
</dbReference>
<dbReference type="Proteomes" id="UP001368328">
    <property type="component" value="Chromosome"/>
</dbReference>
<gene>
    <name evidence="4" type="ORF">WCV66_04720</name>
</gene>
<keyword evidence="1" id="KW-0805">Transcription regulation</keyword>
<reference evidence="4 5" key="1">
    <citation type="submission" date="2024-02" db="EMBL/GenBank/DDBJ databases">
        <title>Seven novel Bacillus-like species.</title>
        <authorList>
            <person name="Liu G."/>
        </authorList>
    </citation>
    <scope>NUCLEOTIDE SEQUENCE [LARGE SCALE GENOMIC DNA]</scope>
    <source>
        <strain evidence="4 5">FJAT-53654</strain>
    </source>
</reference>
<proteinExistence type="predicted"/>
<accession>A0ABZ2MVU8</accession>
<feature type="domain" description="HTH deoR-type" evidence="3">
    <location>
        <begin position="5"/>
        <end position="60"/>
    </location>
</feature>
<sequence length="260" mass="29568">MSLLAEERKKIILELLEESDQVKVADLALQFNVSTETIRRYLEDLEAENKLKKVYGGAVKVSSEEIEPSLFEREIMRIEEKKLIANRALDFIEDGDVIVLDEGTTNFQMVNGLCEKKGITVITNSFPTASLLISYANRELFNGELIFIGGKVQFNHFRSSSSLSEKMAKEFFPDKVFLSADGLILNKGVMSYDLEKTLLSQIYLENATKSFLLLDHSKIGVKASYRIANIQDIDYILSDVPMPDEWNEDNIVANKWIYCN</sequence>
<evidence type="ECO:0000256" key="2">
    <source>
        <dbReference type="ARBA" id="ARBA00023163"/>
    </source>
</evidence>
<keyword evidence="5" id="KW-1185">Reference proteome</keyword>
<evidence type="ECO:0000259" key="3">
    <source>
        <dbReference type="PROSITE" id="PS51000"/>
    </source>
</evidence>
<dbReference type="GO" id="GO:0003677">
    <property type="term" value="F:DNA binding"/>
    <property type="evidence" value="ECO:0007669"/>
    <property type="project" value="UniProtKB-KW"/>
</dbReference>
<dbReference type="Gene3D" id="3.40.50.1360">
    <property type="match status" value="1"/>
</dbReference>
<dbReference type="InterPro" id="IPR036388">
    <property type="entry name" value="WH-like_DNA-bd_sf"/>
</dbReference>
<keyword evidence="2" id="KW-0804">Transcription</keyword>
<dbReference type="InterPro" id="IPR014036">
    <property type="entry name" value="DeoR-like_C"/>
</dbReference>
<dbReference type="SMART" id="SM00420">
    <property type="entry name" value="HTH_DEOR"/>
    <property type="match status" value="1"/>
</dbReference>
<dbReference type="PROSITE" id="PS51000">
    <property type="entry name" value="HTH_DEOR_2"/>
    <property type="match status" value="1"/>
</dbReference>
<dbReference type="Gene3D" id="1.10.10.10">
    <property type="entry name" value="Winged helix-like DNA-binding domain superfamily/Winged helix DNA-binding domain"/>
    <property type="match status" value="1"/>
</dbReference>
<dbReference type="SUPFAM" id="SSF100950">
    <property type="entry name" value="NagB/RpiA/CoA transferase-like"/>
    <property type="match status" value="1"/>
</dbReference>
<dbReference type="SUPFAM" id="SSF46785">
    <property type="entry name" value="Winged helix' DNA-binding domain"/>
    <property type="match status" value="1"/>
</dbReference>
<keyword evidence="4" id="KW-0238">DNA-binding</keyword>
<evidence type="ECO:0000256" key="1">
    <source>
        <dbReference type="ARBA" id="ARBA00023015"/>
    </source>
</evidence>
<dbReference type="InterPro" id="IPR001034">
    <property type="entry name" value="DeoR_HTH"/>
</dbReference>
<protein>
    <submittedName>
        <fullName evidence="4">DeoR/GlpR family DNA-binding transcription regulator</fullName>
    </submittedName>
</protein>
<dbReference type="RefSeq" id="WP_338788061.1">
    <property type="nucleotide sequence ID" value="NZ_CP147403.1"/>
</dbReference>
<name>A0ABZ2MVU8_9BACI</name>
<dbReference type="EMBL" id="CP147403">
    <property type="protein sequence ID" value="WXB89544.1"/>
    <property type="molecule type" value="Genomic_DNA"/>
</dbReference>
<dbReference type="Pfam" id="PF08220">
    <property type="entry name" value="HTH_DeoR"/>
    <property type="match status" value="1"/>
</dbReference>
<dbReference type="PANTHER" id="PTHR30363:SF44">
    <property type="entry name" value="AGA OPERON TRANSCRIPTIONAL REPRESSOR-RELATED"/>
    <property type="match status" value="1"/>
</dbReference>
<dbReference type="PRINTS" id="PR00037">
    <property type="entry name" value="HTHLACR"/>
</dbReference>